<dbReference type="SUPFAM" id="SSF49562">
    <property type="entry name" value="C2 domain (Calcium/lipid-binding domain, CaLB)"/>
    <property type="match status" value="1"/>
</dbReference>
<dbReference type="PROSITE" id="PS50004">
    <property type="entry name" value="C2"/>
    <property type="match status" value="1"/>
</dbReference>
<dbReference type="OMA" id="RPSKMNP"/>
<accession>R7S1X2</accession>
<evidence type="ECO:0000313" key="3">
    <source>
        <dbReference type="EMBL" id="EIN03767.1"/>
    </source>
</evidence>
<dbReference type="InterPro" id="IPR000008">
    <property type="entry name" value="C2_dom"/>
</dbReference>
<evidence type="ECO:0000259" key="2">
    <source>
        <dbReference type="PROSITE" id="PS50004"/>
    </source>
</evidence>
<feature type="non-terminal residue" evidence="3">
    <location>
        <position position="163"/>
    </location>
</feature>
<dbReference type="GeneID" id="18885742"/>
<dbReference type="SMART" id="SM00239">
    <property type="entry name" value="C2"/>
    <property type="match status" value="1"/>
</dbReference>
<dbReference type="RefSeq" id="XP_007389052.1">
    <property type="nucleotide sequence ID" value="XM_007388990.1"/>
</dbReference>
<dbReference type="KEGG" id="psq:PUNSTDRAFT_77696"/>
<dbReference type="Gene3D" id="2.60.40.150">
    <property type="entry name" value="C2 domain"/>
    <property type="match status" value="1"/>
</dbReference>
<dbReference type="Proteomes" id="UP000054196">
    <property type="component" value="Unassembled WGS sequence"/>
</dbReference>
<dbReference type="HOGENOM" id="CLU_092879_0_0_1"/>
<gene>
    <name evidence="3" type="ORF">PUNSTDRAFT_77696</name>
</gene>
<dbReference type="PANTHER" id="PTHR47052:SF3">
    <property type="entry name" value="INGRESSION PROTEIN 1"/>
    <property type="match status" value="1"/>
</dbReference>
<keyword evidence="4" id="KW-1185">Reference proteome</keyword>
<reference evidence="4" key="1">
    <citation type="journal article" date="2012" name="Science">
        <title>The Paleozoic origin of enzymatic lignin decomposition reconstructed from 31 fungal genomes.</title>
        <authorList>
            <person name="Floudas D."/>
            <person name="Binder M."/>
            <person name="Riley R."/>
            <person name="Barry K."/>
            <person name="Blanchette R.A."/>
            <person name="Henrissat B."/>
            <person name="Martinez A.T."/>
            <person name="Otillar R."/>
            <person name="Spatafora J.W."/>
            <person name="Yadav J.S."/>
            <person name="Aerts A."/>
            <person name="Benoit I."/>
            <person name="Boyd A."/>
            <person name="Carlson A."/>
            <person name="Copeland A."/>
            <person name="Coutinho P.M."/>
            <person name="de Vries R.P."/>
            <person name="Ferreira P."/>
            <person name="Findley K."/>
            <person name="Foster B."/>
            <person name="Gaskell J."/>
            <person name="Glotzer D."/>
            <person name="Gorecki P."/>
            <person name="Heitman J."/>
            <person name="Hesse C."/>
            <person name="Hori C."/>
            <person name="Igarashi K."/>
            <person name="Jurgens J.A."/>
            <person name="Kallen N."/>
            <person name="Kersten P."/>
            <person name="Kohler A."/>
            <person name="Kuees U."/>
            <person name="Kumar T.K.A."/>
            <person name="Kuo A."/>
            <person name="LaButti K."/>
            <person name="Larrondo L.F."/>
            <person name="Lindquist E."/>
            <person name="Ling A."/>
            <person name="Lombard V."/>
            <person name="Lucas S."/>
            <person name="Lundell T."/>
            <person name="Martin R."/>
            <person name="McLaughlin D.J."/>
            <person name="Morgenstern I."/>
            <person name="Morin E."/>
            <person name="Murat C."/>
            <person name="Nagy L.G."/>
            <person name="Nolan M."/>
            <person name="Ohm R.A."/>
            <person name="Patyshakuliyeva A."/>
            <person name="Rokas A."/>
            <person name="Ruiz-Duenas F.J."/>
            <person name="Sabat G."/>
            <person name="Salamov A."/>
            <person name="Samejima M."/>
            <person name="Schmutz J."/>
            <person name="Slot J.C."/>
            <person name="St John F."/>
            <person name="Stenlid J."/>
            <person name="Sun H."/>
            <person name="Sun S."/>
            <person name="Syed K."/>
            <person name="Tsang A."/>
            <person name="Wiebenga A."/>
            <person name="Young D."/>
            <person name="Pisabarro A."/>
            <person name="Eastwood D.C."/>
            <person name="Martin F."/>
            <person name="Cullen D."/>
            <person name="Grigoriev I.V."/>
            <person name="Hibbett D.S."/>
        </authorList>
    </citation>
    <scope>NUCLEOTIDE SEQUENCE [LARGE SCALE GENOMIC DNA]</scope>
    <source>
        <strain evidence="4">HHB-11173 SS5</strain>
    </source>
</reference>
<name>R7S1X2_PUNST</name>
<dbReference type="PANTHER" id="PTHR47052">
    <property type="entry name" value="CONSERVED SERINE PROLINE-RICH PROTEIN (AFU_ORTHOLOGUE AFUA_2G01790)"/>
    <property type="match status" value="1"/>
</dbReference>
<dbReference type="InterPro" id="IPR035892">
    <property type="entry name" value="C2_domain_sf"/>
</dbReference>
<dbReference type="OrthoDB" id="270970at2759"/>
<dbReference type="Pfam" id="PF00168">
    <property type="entry name" value="C2"/>
    <property type="match status" value="1"/>
</dbReference>
<feature type="region of interest" description="Disordered" evidence="1">
    <location>
        <begin position="130"/>
        <end position="163"/>
    </location>
</feature>
<evidence type="ECO:0000256" key="1">
    <source>
        <dbReference type="SAM" id="MobiDB-lite"/>
    </source>
</evidence>
<evidence type="ECO:0000313" key="4">
    <source>
        <dbReference type="Proteomes" id="UP000054196"/>
    </source>
</evidence>
<dbReference type="InterPro" id="IPR052981">
    <property type="entry name" value="Ingression_C2_domain"/>
</dbReference>
<proteinExistence type="predicted"/>
<sequence length="163" mass="18407">MTEIGTLVIVVLKAKDLPDKHFYKQDVFAQVTLNGTSKRTKLDVKGGQHPLWDEEIRFPVYKDTTAKHRTLEVECFSKETRSDESVGKGSVDISDTLKTGEFDDWVPLSLNNVQRGEIFLEMTYFASGPAPIQRRPSKMNPSERMWRPPQTSPAKTPPKGTSP</sequence>
<dbReference type="eggNOG" id="ENOG502RDJ2">
    <property type="taxonomic scope" value="Eukaryota"/>
</dbReference>
<organism evidence="3 4">
    <name type="scientific">Punctularia strigosozonata (strain HHB-11173)</name>
    <name type="common">White-rot fungus</name>
    <dbReference type="NCBI Taxonomy" id="741275"/>
    <lineage>
        <taxon>Eukaryota</taxon>
        <taxon>Fungi</taxon>
        <taxon>Dikarya</taxon>
        <taxon>Basidiomycota</taxon>
        <taxon>Agaricomycotina</taxon>
        <taxon>Agaricomycetes</taxon>
        <taxon>Corticiales</taxon>
        <taxon>Punctulariaceae</taxon>
        <taxon>Punctularia</taxon>
    </lineage>
</organism>
<dbReference type="EMBL" id="JH687559">
    <property type="protein sequence ID" value="EIN03767.1"/>
    <property type="molecule type" value="Genomic_DNA"/>
</dbReference>
<dbReference type="AlphaFoldDB" id="R7S1X2"/>
<feature type="domain" description="C2" evidence="2">
    <location>
        <begin position="1"/>
        <end position="106"/>
    </location>
</feature>
<protein>
    <recommendedName>
        <fullName evidence="2">C2 domain-containing protein</fullName>
    </recommendedName>
</protein>